<feature type="signal peptide" evidence="2">
    <location>
        <begin position="1"/>
        <end position="19"/>
    </location>
</feature>
<dbReference type="InterPro" id="IPR029071">
    <property type="entry name" value="Ubiquitin-like_domsf"/>
</dbReference>
<proteinExistence type="predicted"/>
<name>A0A811MEH2_9POAL</name>
<sequence>MKTMIMLKDTFIFLTNVMAYEDGEKTTRNTLEVDSNDTIYSVMAQVEDMTGVPTVLQMLSFNGKSFYHDTPGTLAANELVPTYPDPILVEYTDPCKLVQHMLRRNTLRSLGFRVDDDLFPDASVMLQLVRHGDKKMMISLTDNIRMDGAGRRMVLVVEPGDTVASLKEQVQRRRRYPLAMQEIRVSDADNPYMGRRMDRLDATLADYNVKKDSLINLYMNMGFAVQGDRGERGKVFNKAKEIAFPGEQQRPTADDQK</sequence>
<keyword evidence="1" id="KW-1017">Isopeptide bond</keyword>
<dbReference type="PANTHER" id="PTHR10666">
    <property type="entry name" value="UBIQUITIN"/>
    <property type="match status" value="1"/>
</dbReference>
<dbReference type="Pfam" id="PF00240">
    <property type="entry name" value="ubiquitin"/>
    <property type="match status" value="2"/>
</dbReference>
<feature type="domain" description="Ubiquitin-like" evidence="3">
    <location>
        <begin position="140"/>
        <end position="221"/>
    </location>
</feature>
<dbReference type="Proteomes" id="UP000604825">
    <property type="component" value="Unassembled WGS sequence"/>
</dbReference>
<dbReference type="EMBL" id="CAJGYO010000001">
    <property type="protein sequence ID" value="CAD6204339.1"/>
    <property type="molecule type" value="Genomic_DNA"/>
</dbReference>
<protein>
    <recommendedName>
        <fullName evidence="3">Ubiquitin-like domain-containing protein</fullName>
    </recommendedName>
</protein>
<gene>
    <name evidence="4" type="ORF">NCGR_LOCUS2341</name>
</gene>
<evidence type="ECO:0000259" key="3">
    <source>
        <dbReference type="PROSITE" id="PS50053"/>
    </source>
</evidence>
<dbReference type="PROSITE" id="PS50053">
    <property type="entry name" value="UBIQUITIN_2"/>
    <property type="match status" value="1"/>
</dbReference>
<keyword evidence="2" id="KW-0732">Signal</keyword>
<evidence type="ECO:0000313" key="4">
    <source>
        <dbReference type="EMBL" id="CAD6204339.1"/>
    </source>
</evidence>
<dbReference type="Gene3D" id="3.10.20.90">
    <property type="entry name" value="Phosphatidylinositol 3-kinase Catalytic Subunit, Chain A, domain 1"/>
    <property type="match status" value="2"/>
</dbReference>
<organism evidence="4 5">
    <name type="scientific">Miscanthus lutarioriparius</name>
    <dbReference type="NCBI Taxonomy" id="422564"/>
    <lineage>
        <taxon>Eukaryota</taxon>
        <taxon>Viridiplantae</taxon>
        <taxon>Streptophyta</taxon>
        <taxon>Embryophyta</taxon>
        <taxon>Tracheophyta</taxon>
        <taxon>Spermatophyta</taxon>
        <taxon>Magnoliopsida</taxon>
        <taxon>Liliopsida</taxon>
        <taxon>Poales</taxon>
        <taxon>Poaceae</taxon>
        <taxon>PACMAD clade</taxon>
        <taxon>Panicoideae</taxon>
        <taxon>Andropogonodae</taxon>
        <taxon>Andropogoneae</taxon>
        <taxon>Saccharinae</taxon>
        <taxon>Miscanthus</taxon>
    </lineage>
</organism>
<evidence type="ECO:0000256" key="2">
    <source>
        <dbReference type="SAM" id="SignalP"/>
    </source>
</evidence>
<feature type="chain" id="PRO_5032740103" description="Ubiquitin-like domain-containing protein" evidence="2">
    <location>
        <begin position="20"/>
        <end position="257"/>
    </location>
</feature>
<keyword evidence="5" id="KW-1185">Reference proteome</keyword>
<dbReference type="InterPro" id="IPR050158">
    <property type="entry name" value="Ubiquitin_ubiquitin-like"/>
</dbReference>
<dbReference type="GO" id="GO:0003729">
    <property type="term" value="F:mRNA binding"/>
    <property type="evidence" value="ECO:0007669"/>
    <property type="project" value="UniProtKB-ARBA"/>
</dbReference>
<dbReference type="CDD" id="cd17039">
    <property type="entry name" value="Ubl_ubiquitin_like"/>
    <property type="match status" value="1"/>
</dbReference>
<dbReference type="InterPro" id="IPR000626">
    <property type="entry name" value="Ubiquitin-like_dom"/>
</dbReference>
<accession>A0A811MEH2</accession>
<comment type="caution">
    <text evidence="4">The sequence shown here is derived from an EMBL/GenBank/DDBJ whole genome shotgun (WGS) entry which is preliminary data.</text>
</comment>
<evidence type="ECO:0000256" key="1">
    <source>
        <dbReference type="ARBA" id="ARBA00022499"/>
    </source>
</evidence>
<evidence type="ECO:0000313" key="5">
    <source>
        <dbReference type="Proteomes" id="UP000604825"/>
    </source>
</evidence>
<dbReference type="SUPFAM" id="SSF54236">
    <property type="entry name" value="Ubiquitin-like"/>
    <property type="match status" value="2"/>
</dbReference>
<dbReference type="OrthoDB" id="10578438at2759"/>
<dbReference type="AlphaFoldDB" id="A0A811MEH2"/>
<reference evidence="4" key="1">
    <citation type="submission" date="2020-10" db="EMBL/GenBank/DDBJ databases">
        <authorList>
            <person name="Han B."/>
            <person name="Lu T."/>
            <person name="Zhao Q."/>
            <person name="Huang X."/>
            <person name="Zhao Y."/>
        </authorList>
    </citation>
    <scope>NUCLEOTIDE SEQUENCE</scope>
</reference>